<name>A0A510UXN2_9CELL</name>
<evidence type="ECO:0000256" key="2">
    <source>
        <dbReference type="ARBA" id="ARBA00023002"/>
    </source>
</evidence>
<keyword evidence="6" id="KW-0670">Pyruvate</keyword>
<comment type="caution">
    <text evidence="6">The sequence shown here is derived from an EMBL/GenBank/DDBJ whole genome shotgun (WGS) entry which is preliminary data.</text>
</comment>
<keyword evidence="7" id="KW-1185">Reference proteome</keyword>
<feature type="compositionally biased region" description="Low complexity" evidence="4">
    <location>
        <begin position="55"/>
        <end position="74"/>
    </location>
</feature>
<dbReference type="NCBIfam" id="TIGR03181">
    <property type="entry name" value="PDH_E1_alph_x"/>
    <property type="match status" value="1"/>
</dbReference>
<dbReference type="PANTHER" id="PTHR43380:SF1">
    <property type="entry name" value="2-OXOISOVALERATE DEHYDROGENASE SUBUNIT ALPHA, MITOCHONDRIAL"/>
    <property type="match status" value="1"/>
</dbReference>
<organism evidence="6 7">
    <name type="scientific">Cellulomonas persica</name>
    <dbReference type="NCBI Taxonomy" id="76861"/>
    <lineage>
        <taxon>Bacteria</taxon>
        <taxon>Bacillati</taxon>
        <taxon>Actinomycetota</taxon>
        <taxon>Actinomycetes</taxon>
        <taxon>Micrococcales</taxon>
        <taxon>Cellulomonadaceae</taxon>
        <taxon>Cellulomonas</taxon>
    </lineage>
</organism>
<proteinExistence type="predicted"/>
<dbReference type="InterPro" id="IPR029061">
    <property type="entry name" value="THDP-binding"/>
</dbReference>
<keyword evidence="3" id="KW-0786">Thiamine pyrophosphate</keyword>
<dbReference type="PANTHER" id="PTHR43380">
    <property type="entry name" value="2-OXOISOVALERATE DEHYDROGENASE SUBUNIT ALPHA, MITOCHONDRIAL"/>
    <property type="match status" value="1"/>
</dbReference>
<dbReference type="GO" id="GO:0000287">
    <property type="term" value="F:magnesium ion binding"/>
    <property type="evidence" value="ECO:0007669"/>
    <property type="project" value="UniProtKB-ARBA"/>
</dbReference>
<dbReference type="Gene3D" id="3.40.50.970">
    <property type="match status" value="1"/>
</dbReference>
<dbReference type="AlphaFoldDB" id="A0A510UXN2"/>
<dbReference type="EMBL" id="BJUA01000005">
    <property type="protein sequence ID" value="GEK17575.1"/>
    <property type="molecule type" value="Genomic_DNA"/>
</dbReference>
<feature type="domain" description="Dehydrogenase E1 component" evidence="5">
    <location>
        <begin position="118"/>
        <end position="382"/>
    </location>
</feature>
<keyword evidence="2" id="KW-0560">Oxidoreductase</keyword>
<evidence type="ECO:0000313" key="6">
    <source>
        <dbReference type="EMBL" id="GEK17575.1"/>
    </source>
</evidence>
<dbReference type="Proteomes" id="UP000321386">
    <property type="component" value="Unassembled WGS sequence"/>
</dbReference>
<evidence type="ECO:0000259" key="5">
    <source>
        <dbReference type="Pfam" id="PF00676"/>
    </source>
</evidence>
<evidence type="ECO:0000256" key="3">
    <source>
        <dbReference type="ARBA" id="ARBA00023052"/>
    </source>
</evidence>
<evidence type="ECO:0000313" key="7">
    <source>
        <dbReference type="Proteomes" id="UP000321386"/>
    </source>
</evidence>
<comment type="cofactor">
    <cofactor evidence="1">
        <name>thiamine diphosphate</name>
        <dbReference type="ChEBI" id="CHEBI:58937"/>
    </cofactor>
</comment>
<feature type="compositionally biased region" description="Low complexity" evidence="4">
    <location>
        <begin position="20"/>
        <end position="47"/>
    </location>
</feature>
<dbReference type="GO" id="GO:0016624">
    <property type="term" value="F:oxidoreductase activity, acting on the aldehyde or oxo group of donors, disulfide as acceptor"/>
    <property type="evidence" value="ECO:0007669"/>
    <property type="project" value="InterPro"/>
</dbReference>
<dbReference type="SUPFAM" id="SSF52518">
    <property type="entry name" value="Thiamin diphosphate-binding fold (THDP-binding)"/>
    <property type="match status" value="1"/>
</dbReference>
<gene>
    <name evidence="6" type="primary">pdhA</name>
    <name evidence="6" type="ORF">CPE01_13080</name>
</gene>
<evidence type="ECO:0000256" key="1">
    <source>
        <dbReference type="ARBA" id="ARBA00001964"/>
    </source>
</evidence>
<dbReference type="CDD" id="cd02000">
    <property type="entry name" value="TPP_E1_PDC_ADC_BCADC"/>
    <property type="match status" value="1"/>
</dbReference>
<dbReference type="InterPro" id="IPR017596">
    <property type="entry name" value="PdhA/BkdA"/>
</dbReference>
<dbReference type="Pfam" id="PF00676">
    <property type="entry name" value="E1_dh"/>
    <property type="match status" value="1"/>
</dbReference>
<reference evidence="6 7" key="1">
    <citation type="submission" date="2019-07" db="EMBL/GenBank/DDBJ databases">
        <title>Whole genome shotgun sequence of Cellulomonas persica NBRC 101101.</title>
        <authorList>
            <person name="Hosoyama A."/>
            <person name="Uohara A."/>
            <person name="Ohji S."/>
            <person name="Ichikawa N."/>
        </authorList>
    </citation>
    <scope>NUCLEOTIDE SEQUENCE [LARGE SCALE GENOMIC DNA]</scope>
    <source>
        <strain evidence="6 7">NBRC 101101</strain>
    </source>
</reference>
<dbReference type="InterPro" id="IPR001017">
    <property type="entry name" value="DH_E1"/>
</dbReference>
<dbReference type="InterPro" id="IPR050771">
    <property type="entry name" value="Alpha-ketoacid_DH_E1_comp"/>
</dbReference>
<feature type="region of interest" description="Disordered" evidence="4">
    <location>
        <begin position="1"/>
        <end position="77"/>
    </location>
</feature>
<dbReference type="GO" id="GO:0009083">
    <property type="term" value="P:branched-chain amino acid catabolic process"/>
    <property type="evidence" value="ECO:0007669"/>
    <property type="project" value="TreeGrafter"/>
</dbReference>
<sequence length="454" mass="48280">MSSSGLPHADLTPAAPGARPTGSPSGSTAPAAPWTPAATHGGPAAAPVLTTDGRAAAYSTSQPSSAQSSSAQPAFEGGPLAEEGLVQLLTPTGERVAHPEYDAYVAALTDDDLRAMYRDMVLVRRFDTEATALQRQGELALFAQALGQEAAQVGSGHALRPQDHVFPSYREHGVAHVRGVDLTDVLRLFRGVDHGGWDPVAHGFHLYTLVIGSHTLHATGYAMGVVRDGLVGTGDPEKDTAVVTYFGDGATSQGDVSEALVFAAVNQAPVVLFCQNNQWAISEPTTRQATVPIAARAPGFGIPAVRVDGNDVLASYAVTAQALERARSGGGPTFVEAFTYRMGAHTTSDDPSRYRSSEQEEYWRRRDPIERLRAYLESRDALPSQFLASLAAEGDALGEHIRTTIRAMGHPSAASMFEHVYATPHAGVEAERAWFESYESSFLDRPGHSEGSHR</sequence>
<protein>
    <submittedName>
        <fullName evidence="6">Pyruvate dehydrogenase E1 component subunit alpha</fullName>
    </submittedName>
</protein>
<accession>A0A510UXN2</accession>
<evidence type="ECO:0000256" key="4">
    <source>
        <dbReference type="SAM" id="MobiDB-lite"/>
    </source>
</evidence>